<sequence>MASRRYAGKTRSRSSRRTYRKKRAYPTRRTTRKRVSRRMPSRKSLLNVTSRKKRDTMIAYSNVTPANPQAGTAYTQTGGAVMPATQSYIFPWIATARDNAITGQAPSTVFDESGRTAHTCFMKGLRENIEVTTNDGLPWQWRRICFTLKGTSLIATQTTGYTFQLEASDGWKRVVNTAYGNTAVGALQSLLFRGAAGVDWSNNITAPLDTTNINVMYDKYRNIRAGNEQGTIRNFKLYHPMNKNLVYDDDEQGGKESGNSFSTTGKPGMGDYYVVDIFQPRTGGTASSVLRFEPTATLYWHEK</sequence>
<feature type="region of interest" description="Disordered" evidence="1">
    <location>
        <begin position="1"/>
        <end position="51"/>
    </location>
</feature>
<name>A0A8E7G2D9_9VIRU</name>
<organism evidence="2">
    <name type="scientific">Turdus hortulorum Genomoviridae sp</name>
    <dbReference type="NCBI Taxonomy" id="2814995"/>
    <lineage>
        <taxon>Viruses</taxon>
        <taxon>Monodnaviria</taxon>
        <taxon>Shotokuvirae</taxon>
        <taxon>Cressdnaviricota</taxon>
        <taxon>Repensiviricetes</taxon>
        <taxon>Geplafuvirales</taxon>
        <taxon>Genomoviridae</taxon>
    </lineage>
</organism>
<proteinExistence type="predicted"/>
<dbReference type="EMBL" id="MW183003">
    <property type="protein sequence ID" value="QVW56557.1"/>
    <property type="molecule type" value="Genomic_DNA"/>
</dbReference>
<evidence type="ECO:0000313" key="2">
    <source>
        <dbReference type="EMBL" id="QVW56557.1"/>
    </source>
</evidence>
<feature type="compositionally biased region" description="Basic residues" evidence="1">
    <location>
        <begin position="1"/>
        <end position="41"/>
    </location>
</feature>
<evidence type="ECO:0000256" key="1">
    <source>
        <dbReference type="SAM" id="MobiDB-lite"/>
    </source>
</evidence>
<reference evidence="2" key="1">
    <citation type="submission" date="2020-10" db="EMBL/GenBank/DDBJ databases">
        <title>CRESS DNA virus dark matter in the feces of wild birds.</title>
        <authorList>
            <person name="Yang S."/>
            <person name="Zhang W."/>
        </authorList>
    </citation>
    <scope>NUCLEOTIDE SEQUENCE</scope>
    <source>
        <strain evidence="2">Gbt104gen9</strain>
    </source>
</reference>
<accession>A0A8E7G2D9</accession>
<protein>
    <submittedName>
        <fullName evidence="2">Capsid protein</fullName>
    </submittedName>
</protein>